<reference evidence="1" key="1">
    <citation type="journal article" date="2021" name="Proc. Natl. Acad. Sci. U.S.A.">
        <title>A Catalog of Tens of Thousands of Viruses from Human Metagenomes Reveals Hidden Associations with Chronic Diseases.</title>
        <authorList>
            <person name="Tisza M.J."/>
            <person name="Buck C.B."/>
        </authorList>
    </citation>
    <scope>NUCLEOTIDE SEQUENCE</scope>
    <source>
        <strain evidence="1">CtmP938</strain>
    </source>
</reference>
<name>A0A8S5S4S2_9CAUD</name>
<protein>
    <submittedName>
        <fullName evidence="1">Uncharacterized protein</fullName>
    </submittedName>
</protein>
<proteinExistence type="predicted"/>
<organism evidence="1">
    <name type="scientific">Siphoviridae sp. ctmP938</name>
    <dbReference type="NCBI Taxonomy" id="2827933"/>
    <lineage>
        <taxon>Viruses</taxon>
        <taxon>Duplodnaviria</taxon>
        <taxon>Heunggongvirae</taxon>
        <taxon>Uroviricota</taxon>
        <taxon>Caudoviricetes</taxon>
    </lineage>
</organism>
<evidence type="ECO:0000313" key="1">
    <source>
        <dbReference type="EMBL" id="DAF45811.1"/>
    </source>
</evidence>
<dbReference type="EMBL" id="BK032519">
    <property type="protein sequence ID" value="DAF45811.1"/>
    <property type="molecule type" value="Genomic_DNA"/>
</dbReference>
<sequence>MAEKQSKHHVARLELVGCELLLDGKTLPAVESFEIKSLGAGMAALTVKMAVELTGCIEEGR</sequence>
<accession>A0A8S5S4S2</accession>